<comment type="caution">
    <text evidence="2">The sequence shown here is derived from an EMBL/GenBank/DDBJ whole genome shotgun (WGS) entry which is preliminary data.</text>
</comment>
<sequence length="62" mass="6413">MTPHGTILFTSTLEKGRSSTSPGSCHAIVTTEDLTAPWLDAIGTGRPCDEEGPAAVYTPAVP</sequence>
<dbReference type="EMBL" id="BLLF01000885">
    <property type="protein sequence ID" value="GFH15689.1"/>
    <property type="molecule type" value="Genomic_DNA"/>
</dbReference>
<evidence type="ECO:0000313" key="2">
    <source>
        <dbReference type="EMBL" id="GFH15689.1"/>
    </source>
</evidence>
<dbReference type="AlphaFoldDB" id="A0A699Z8X2"/>
<proteinExistence type="predicted"/>
<accession>A0A699Z8X2</accession>
<organism evidence="2 3">
    <name type="scientific">Haematococcus lacustris</name>
    <name type="common">Green alga</name>
    <name type="synonym">Haematococcus pluvialis</name>
    <dbReference type="NCBI Taxonomy" id="44745"/>
    <lineage>
        <taxon>Eukaryota</taxon>
        <taxon>Viridiplantae</taxon>
        <taxon>Chlorophyta</taxon>
        <taxon>core chlorophytes</taxon>
        <taxon>Chlorophyceae</taxon>
        <taxon>CS clade</taxon>
        <taxon>Chlamydomonadales</taxon>
        <taxon>Haematococcaceae</taxon>
        <taxon>Haematococcus</taxon>
    </lineage>
</organism>
<dbReference type="Proteomes" id="UP000485058">
    <property type="component" value="Unassembled WGS sequence"/>
</dbReference>
<reference evidence="2 3" key="1">
    <citation type="submission" date="2020-02" db="EMBL/GenBank/DDBJ databases">
        <title>Draft genome sequence of Haematococcus lacustris strain NIES-144.</title>
        <authorList>
            <person name="Morimoto D."/>
            <person name="Nakagawa S."/>
            <person name="Yoshida T."/>
            <person name="Sawayama S."/>
        </authorList>
    </citation>
    <scope>NUCLEOTIDE SEQUENCE [LARGE SCALE GENOMIC DNA]</scope>
    <source>
        <strain evidence="2 3">NIES-144</strain>
    </source>
</reference>
<evidence type="ECO:0000256" key="1">
    <source>
        <dbReference type="SAM" id="MobiDB-lite"/>
    </source>
</evidence>
<feature type="non-terminal residue" evidence="2">
    <location>
        <position position="1"/>
    </location>
</feature>
<gene>
    <name evidence="2" type="ORF">HaLaN_11961</name>
</gene>
<feature type="compositionally biased region" description="Polar residues" evidence="1">
    <location>
        <begin position="8"/>
        <end position="23"/>
    </location>
</feature>
<name>A0A699Z8X2_HAELA</name>
<evidence type="ECO:0000313" key="3">
    <source>
        <dbReference type="Proteomes" id="UP000485058"/>
    </source>
</evidence>
<feature type="region of interest" description="Disordered" evidence="1">
    <location>
        <begin position="1"/>
        <end position="24"/>
    </location>
</feature>
<protein>
    <submittedName>
        <fullName evidence="2">Uncharacterized protein</fullName>
    </submittedName>
</protein>
<keyword evidence="3" id="KW-1185">Reference proteome</keyword>